<dbReference type="InterPro" id="IPR058352">
    <property type="entry name" value="DUF8039"/>
</dbReference>
<gene>
    <name evidence="3" type="ORF">TIFTF001_030506</name>
</gene>
<dbReference type="AlphaFoldDB" id="A0AA88DUB4"/>
<sequence length="456" mass="51838">MSKYHEEDLSTQTQVGKPRRINSSRFNADEDGKRRATLLKRVHVVKTRGERIQVSFDSKGQPIGKEAKCFRYDFYQAFVRDHIDEETVWQRPAKVVQNYPTISQDDWERFITYQRTTDFKRLSQQGSEIRKKSKYGSTTGRDGYRKHDQEITGKYAARHFIWRDTRLKPDGEYKNPSIKIIGETINELTQQDTKGSFESMGTEDILTKSLGNAEHSGRIRGQSKFVKQAQYFNAMNISRENPKVSYMKRQLAALERTVQELCAKHGINRETMAEEATAPTVDQHNSFKASCTLNEKEADASNPQPMLNASKECQLFLTDLINGGDVLVAIGRAYMDCVPIDTVHGIPLGEGNVRVTISVPKLKRAFLPIPMNEATYIEEAVGGFVAWPKKLVFLQTSLSQASRGPSQAPDREAKGSKRTKKRAGRKKLQSQPEVQQQTEEEVHTFCNTRISSVHIL</sequence>
<evidence type="ECO:0000313" key="4">
    <source>
        <dbReference type="Proteomes" id="UP001187192"/>
    </source>
</evidence>
<dbReference type="Pfam" id="PF03004">
    <property type="entry name" value="Transposase_24"/>
    <property type="match status" value="1"/>
</dbReference>
<dbReference type="Proteomes" id="UP001187192">
    <property type="component" value="Unassembled WGS sequence"/>
</dbReference>
<feature type="region of interest" description="Disordered" evidence="1">
    <location>
        <begin position="124"/>
        <end position="145"/>
    </location>
</feature>
<dbReference type="InterPro" id="IPR004252">
    <property type="entry name" value="Probable_transposase_24"/>
</dbReference>
<feature type="compositionally biased region" description="Basic residues" evidence="1">
    <location>
        <begin position="416"/>
        <end position="428"/>
    </location>
</feature>
<organism evidence="3 4">
    <name type="scientific">Ficus carica</name>
    <name type="common">Common fig</name>
    <dbReference type="NCBI Taxonomy" id="3494"/>
    <lineage>
        <taxon>Eukaryota</taxon>
        <taxon>Viridiplantae</taxon>
        <taxon>Streptophyta</taxon>
        <taxon>Embryophyta</taxon>
        <taxon>Tracheophyta</taxon>
        <taxon>Spermatophyta</taxon>
        <taxon>Magnoliopsida</taxon>
        <taxon>eudicotyledons</taxon>
        <taxon>Gunneridae</taxon>
        <taxon>Pentapetalae</taxon>
        <taxon>rosids</taxon>
        <taxon>fabids</taxon>
        <taxon>Rosales</taxon>
        <taxon>Moraceae</taxon>
        <taxon>Ficeae</taxon>
        <taxon>Ficus</taxon>
    </lineage>
</organism>
<evidence type="ECO:0000256" key="1">
    <source>
        <dbReference type="SAM" id="MobiDB-lite"/>
    </source>
</evidence>
<evidence type="ECO:0000313" key="3">
    <source>
        <dbReference type="EMBL" id="GMN61426.1"/>
    </source>
</evidence>
<dbReference type="Pfam" id="PF26133">
    <property type="entry name" value="DUF8039"/>
    <property type="match status" value="1"/>
</dbReference>
<feature type="region of interest" description="Disordered" evidence="1">
    <location>
        <begin position="1"/>
        <end position="28"/>
    </location>
</feature>
<dbReference type="PANTHER" id="PTHR33018:SF34">
    <property type="entry name" value="OS02G0472350 PROTEIN"/>
    <property type="match status" value="1"/>
</dbReference>
<dbReference type="PANTHER" id="PTHR33018">
    <property type="entry name" value="OS10G0338966 PROTEIN-RELATED"/>
    <property type="match status" value="1"/>
</dbReference>
<name>A0AA88DUB4_FICCA</name>
<feature type="domain" description="DUF8039" evidence="2">
    <location>
        <begin position="304"/>
        <end position="394"/>
    </location>
</feature>
<comment type="caution">
    <text evidence="3">The sequence shown here is derived from an EMBL/GenBank/DDBJ whole genome shotgun (WGS) entry which is preliminary data.</text>
</comment>
<dbReference type="EMBL" id="BTGU01000111">
    <property type="protein sequence ID" value="GMN61426.1"/>
    <property type="molecule type" value="Genomic_DNA"/>
</dbReference>
<keyword evidence="4" id="KW-1185">Reference proteome</keyword>
<proteinExistence type="predicted"/>
<feature type="region of interest" description="Disordered" evidence="1">
    <location>
        <begin position="401"/>
        <end position="441"/>
    </location>
</feature>
<evidence type="ECO:0000259" key="2">
    <source>
        <dbReference type="Pfam" id="PF26133"/>
    </source>
</evidence>
<accession>A0AA88DUB4</accession>
<reference evidence="3" key="1">
    <citation type="submission" date="2023-07" db="EMBL/GenBank/DDBJ databases">
        <title>draft genome sequence of fig (Ficus carica).</title>
        <authorList>
            <person name="Takahashi T."/>
            <person name="Nishimura K."/>
        </authorList>
    </citation>
    <scope>NUCLEOTIDE SEQUENCE</scope>
</reference>
<protein>
    <recommendedName>
        <fullName evidence="2">DUF8039 domain-containing protein</fullName>
    </recommendedName>
</protein>